<protein>
    <recommendedName>
        <fullName evidence="3">Heme-binding protein</fullName>
    </recommendedName>
</protein>
<dbReference type="InterPro" id="IPR005624">
    <property type="entry name" value="PduO/GlcC-like"/>
</dbReference>
<organism evidence="1 2">
    <name type="scientific">Algimonas arctica</name>
    <dbReference type="NCBI Taxonomy" id="1479486"/>
    <lineage>
        <taxon>Bacteria</taxon>
        <taxon>Pseudomonadati</taxon>
        <taxon>Pseudomonadota</taxon>
        <taxon>Alphaproteobacteria</taxon>
        <taxon>Maricaulales</taxon>
        <taxon>Robiginitomaculaceae</taxon>
        <taxon>Algimonas</taxon>
    </lineage>
</organism>
<dbReference type="Pfam" id="PF03928">
    <property type="entry name" value="HbpS-like"/>
    <property type="match status" value="2"/>
</dbReference>
<dbReference type="Proteomes" id="UP000634004">
    <property type="component" value="Unassembled WGS sequence"/>
</dbReference>
<reference evidence="1" key="1">
    <citation type="journal article" date="2014" name="Int. J. Syst. Evol. Microbiol.">
        <title>Complete genome sequence of Corynebacterium casei LMG S-19264T (=DSM 44701T), isolated from a smear-ripened cheese.</title>
        <authorList>
            <consortium name="US DOE Joint Genome Institute (JGI-PGF)"/>
            <person name="Walter F."/>
            <person name="Albersmeier A."/>
            <person name="Kalinowski J."/>
            <person name="Ruckert C."/>
        </authorList>
    </citation>
    <scope>NUCLEOTIDE SEQUENCE</scope>
    <source>
        <strain evidence="1">KCTC 32513</strain>
    </source>
</reference>
<proteinExistence type="predicted"/>
<gene>
    <name evidence="1" type="ORF">GCM10009069_29000</name>
</gene>
<dbReference type="InterPro" id="IPR052517">
    <property type="entry name" value="GlcG_carb_metab_protein"/>
</dbReference>
<dbReference type="InterPro" id="IPR038084">
    <property type="entry name" value="PduO/GlcC-like_sf"/>
</dbReference>
<keyword evidence="2" id="KW-1185">Reference proteome</keyword>
<dbReference type="AlphaFoldDB" id="A0A8J3CSU3"/>
<comment type="caution">
    <text evidence="1">The sequence shown here is derived from an EMBL/GenBank/DDBJ whole genome shotgun (WGS) entry which is preliminary data.</text>
</comment>
<dbReference type="PANTHER" id="PTHR34309:SF1">
    <property type="entry name" value="PROTEIN GLCG"/>
    <property type="match status" value="1"/>
</dbReference>
<dbReference type="EMBL" id="BMZH01000021">
    <property type="protein sequence ID" value="GHB04599.1"/>
    <property type="molecule type" value="Genomic_DNA"/>
</dbReference>
<reference evidence="1" key="2">
    <citation type="submission" date="2020-09" db="EMBL/GenBank/DDBJ databases">
        <authorList>
            <person name="Sun Q."/>
            <person name="Kim S."/>
        </authorList>
    </citation>
    <scope>NUCLEOTIDE SEQUENCE</scope>
    <source>
        <strain evidence="1">KCTC 32513</strain>
    </source>
</reference>
<evidence type="ECO:0000313" key="2">
    <source>
        <dbReference type="Proteomes" id="UP000634004"/>
    </source>
</evidence>
<sequence length="564" mass="58859">MTTRIRDKDVGNPSGNIGLQGVDVPATLAAISKALTGAYLSSTGNAFSSRTASQIVQEHFPPAPNTAGLESGPLFGVQFSQLPCSDLSTRAPLTAGPHRAPLGLSADPGGLPLYKNGVVVGGIGVVSDGDYGFDPDVSDVDTDVEELIAVAGATNYAAPISIRADRVSVDGSTLRYIDRDEDALLSTPSNAPSFTSLQGTTGSLVFVRSYTPGTIQAGQAYGTETSGIRRSTIAEFSNADAYVLSDGAGQNRFPIRGALDGGDVTVPLTEVEVRAVIEEAFGIMSRARGQIRRPLESRAQVSITVVDTRGNVLGLVRGPDAPIFGTDVALQKARTATFFSSASAAADLSATRRSPVLTAPATLDPKINGRVQQVRDFIGDQQALLGTVAFADRSGGNLSRPYFPDGEVGRPPGPLSVPISQFNPFSTGLQEELIEDNIIEHVTHVSTGSPDTAVGCTFMPDAGNGPRLRNGMQIFPGSVPIYRGDTLIGGVGVSGDGIDQDDMISLLGLAEAGRRTGTINNAPVDIRADQILVPLGDTNVRLRYVSCPFSPFLDSDEQNPCAGE</sequence>
<accession>A0A8J3CSU3</accession>
<evidence type="ECO:0000313" key="1">
    <source>
        <dbReference type="EMBL" id="GHB04599.1"/>
    </source>
</evidence>
<dbReference type="PANTHER" id="PTHR34309">
    <property type="entry name" value="SLR1406 PROTEIN"/>
    <property type="match status" value="1"/>
</dbReference>
<name>A0A8J3CSU3_9PROT</name>
<dbReference type="Gene3D" id="3.30.450.150">
    <property type="entry name" value="Haem-degrading domain"/>
    <property type="match status" value="3"/>
</dbReference>
<dbReference type="SUPFAM" id="SSF143744">
    <property type="entry name" value="GlcG-like"/>
    <property type="match status" value="2"/>
</dbReference>
<evidence type="ECO:0008006" key="3">
    <source>
        <dbReference type="Google" id="ProtNLM"/>
    </source>
</evidence>